<evidence type="ECO:0000313" key="1">
    <source>
        <dbReference type="EMBL" id="KAJ9102355.1"/>
    </source>
</evidence>
<sequence>MRPQTQTSSQAGFPRDVDLLTATIQDLQGHLRKGTLTSVQLVAEYIRRIEENNQQGLELRAVIEIAPKDKLLDIAQQFDDLRKQGVSKGELHGIPILVKDSIATDPALGMQTTAGCLALVDSVVPRDATVIANLRAQGAIILGKTNLTELSTFRSDVPNGYSQRGGQCQSAYVAGLDPSGCSSGSAVAVSAGFAPAAVGAEVYGGLVMPASRNACFAIKPTMGIVSQTGLIPCALSMDSIGPLAKSAYDAALLLTCMAGKDEKDVSTHGPVAQDYTRFTNKPFATFKDKKLGVPRSHMFDGGIWGAWGNDAKLIKQVQEAFDQAIKKMESLGASIIDPANVTSLEAMEGNTTTRLWGQHEFKENFEAYLQSLKSSNVRTLKDVVEFNKNHVDKDATEHGSQEKLAAALRGGGTKSKAYEAAIAQGELLSAEHGVDKLLDDLKVDALVAPVNYRMARYAALDGTPLVIVPLGVYDNGAPFGLCFVGRSGSESILIALMAAFEEGFSPRPLPSRIQSSD</sequence>
<dbReference type="Proteomes" id="UP001227268">
    <property type="component" value="Unassembled WGS sequence"/>
</dbReference>
<accession>A0ACC2VSG2</accession>
<gene>
    <name evidence="1" type="ORF">QFC21_002755</name>
</gene>
<evidence type="ECO:0000313" key="2">
    <source>
        <dbReference type="Proteomes" id="UP001227268"/>
    </source>
</evidence>
<dbReference type="EMBL" id="JASBWT010000008">
    <property type="protein sequence ID" value="KAJ9102355.1"/>
    <property type="molecule type" value="Genomic_DNA"/>
</dbReference>
<name>A0ACC2VSG2_9TREE</name>
<keyword evidence="2" id="KW-1185">Reference proteome</keyword>
<organism evidence="1 2">
    <name type="scientific">Naganishia friedmannii</name>
    <dbReference type="NCBI Taxonomy" id="89922"/>
    <lineage>
        <taxon>Eukaryota</taxon>
        <taxon>Fungi</taxon>
        <taxon>Dikarya</taxon>
        <taxon>Basidiomycota</taxon>
        <taxon>Agaricomycotina</taxon>
        <taxon>Tremellomycetes</taxon>
        <taxon>Filobasidiales</taxon>
        <taxon>Filobasidiaceae</taxon>
        <taxon>Naganishia</taxon>
    </lineage>
</organism>
<protein>
    <submittedName>
        <fullName evidence="1">Uncharacterized protein</fullName>
    </submittedName>
</protein>
<reference evidence="1" key="1">
    <citation type="submission" date="2023-04" db="EMBL/GenBank/DDBJ databases">
        <title>Draft Genome sequencing of Naganishia species isolated from polar environments using Oxford Nanopore Technology.</title>
        <authorList>
            <person name="Leo P."/>
            <person name="Venkateswaran K."/>
        </authorList>
    </citation>
    <scope>NUCLEOTIDE SEQUENCE</scope>
    <source>
        <strain evidence="1">MNA-CCFEE 5423</strain>
    </source>
</reference>
<comment type="caution">
    <text evidence="1">The sequence shown here is derived from an EMBL/GenBank/DDBJ whole genome shotgun (WGS) entry which is preliminary data.</text>
</comment>
<proteinExistence type="predicted"/>